<feature type="non-terminal residue" evidence="2">
    <location>
        <position position="117"/>
    </location>
</feature>
<dbReference type="SUPFAM" id="SSF54060">
    <property type="entry name" value="His-Me finger endonucleases"/>
    <property type="match status" value="1"/>
</dbReference>
<sequence>MGRKKGLDREVWWINTRGFIEGRIHRGDTIREVKQHRWVMEQYLGRLLSPREIVHHINGDRTDNRIENLEIKTNGQHTKYHNERRVYHNAKYTITDEERENRRTRLLKLWADGKMRP</sequence>
<feature type="domain" description="HNH nuclease" evidence="1">
    <location>
        <begin position="35"/>
        <end position="78"/>
    </location>
</feature>
<reference evidence="2" key="1">
    <citation type="journal article" date="2014" name="Front. Microbiol.">
        <title>High frequency of phylogenetically diverse reductive dehalogenase-homologous genes in deep subseafloor sedimentary metagenomes.</title>
        <authorList>
            <person name="Kawai M."/>
            <person name="Futagami T."/>
            <person name="Toyoda A."/>
            <person name="Takaki Y."/>
            <person name="Nishi S."/>
            <person name="Hori S."/>
            <person name="Arai W."/>
            <person name="Tsubouchi T."/>
            <person name="Morono Y."/>
            <person name="Uchiyama I."/>
            <person name="Ito T."/>
            <person name="Fujiyama A."/>
            <person name="Inagaki F."/>
            <person name="Takami H."/>
        </authorList>
    </citation>
    <scope>NUCLEOTIDE SEQUENCE</scope>
    <source>
        <strain evidence="2">Expedition CK06-06</strain>
    </source>
</reference>
<accession>X1H1K2</accession>
<dbReference type="InterPro" id="IPR003615">
    <property type="entry name" value="HNH_nuc"/>
</dbReference>
<dbReference type="Pfam" id="PF13392">
    <property type="entry name" value="HNH_3"/>
    <property type="match status" value="1"/>
</dbReference>
<dbReference type="AlphaFoldDB" id="X1H1K2"/>
<dbReference type="Gene3D" id="3.90.75.20">
    <property type="match status" value="1"/>
</dbReference>
<dbReference type="EMBL" id="BARU01029098">
    <property type="protein sequence ID" value="GAH63317.1"/>
    <property type="molecule type" value="Genomic_DNA"/>
</dbReference>
<dbReference type="InterPro" id="IPR044925">
    <property type="entry name" value="His-Me_finger_sf"/>
</dbReference>
<protein>
    <recommendedName>
        <fullName evidence="1">HNH nuclease domain-containing protein</fullName>
    </recommendedName>
</protein>
<name>X1H1K2_9ZZZZ</name>
<evidence type="ECO:0000313" key="2">
    <source>
        <dbReference type="EMBL" id="GAH63317.1"/>
    </source>
</evidence>
<evidence type="ECO:0000259" key="1">
    <source>
        <dbReference type="Pfam" id="PF13392"/>
    </source>
</evidence>
<proteinExistence type="predicted"/>
<gene>
    <name evidence="2" type="ORF">S03H2_46358</name>
</gene>
<organism evidence="2">
    <name type="scientific">marine sediment metagenome</name>
    <dbReference type="NCBI Taxonomy" id="412755"/>
    <lineage>
        <taxon>unclassified sequences</taxon>
        <taxon>metagenomes</taxon>
        <taxon>ecological metagenomes</taxon>
    </lineage>
</organism>
<comment type="caution">
    <text evidence="2">The sequence shown here is derived from an EMBL/GenBank/DDBJ whole genome shotgun (WGS) entry which is preliminary data.</text>
</comment>